<dbReference type="InParanoid" id="F9XQP7"/>
<gene>
    <name evidence="1" type="ORF">MYCGRDRAFT_51618</name>
</gene>
<evidence type="ECO:0008006" key="3">
    <source>
        <dbReference type="Google" id="ProtNLM"/>
    </source>
</evidence>
<evidence type="ECO:0000313" key="1">
    <source>
        <dbReference type="EMBL" id="EGP82447.1"/>
    </source>
</evidence>
<keyword evidence="2" id="KW-1185">Reference proteome</keyword>
<dbReference type="OMA" id="GWGANNS"/>
<dbReference type="OrthoDB" id="1193027at2759"/>
<dbReference type="InterPro" id="IPR023346">
    <property type="entry name" value="Lysozyme-like_dom_sf"/>
</dbReference>
<dbReference type="EMBL" id="CM001209">
    <property type="protein sequence ID" value="EGP82447.1"/>
    <property type="molecule type" value="Genomic_DNA"/>
</dbReference>
<dbReference type="GeneID" id="13400384"/>
<protein>
    <recommendedName>
        <fullName evidence="3">Transglycosylase SLT domain-containing protein</fullName>
    </recommendedName>
</protein>
<dbReference type="RefSeq" id="XP_003847471.1">
    <property type="nucleotide sequence ID" value="XM_003847423.1"/>
</dbReference>
<name>F9XQP7_ZYMTI</name>
<dbReference type="KEGG" id="ztr:MYCGRDRAFT_51618"/>
<dbReference type="HOGENOM" id="CLU_058267_1_0_1"/>
<proteinExistence type="predicted"/>
<evidence type="ECO:0000313" key="2">
    <source>
        <dbReference type="Proteomes" id="UP000008062"/>
    </source>
</evidence>
<dbReference type="Gene3D" id="1.10.530.10">
    <property type="match status" value="1"/>
</dbReference>
<dbReference type="SUPFAM" id="SSF53955">
    <property type="entry name" value="Lysozyme-like"/>
    <property type="match status" value="1"/>
</dbReference>
<accession>F9XQP7</accession>
<sequence length="211" mass="22982">MSPESSQASNSSYKAFYGDGSTMHGWPARSEWIELDLMLEVNQAYMLSSCSQYHVPNNSMDELRNMQEQILQIARVSGVDARFILAIALQESAGCVRVCTTANGNFNPGLMQSHNGDGSCNRSLCSQIPASNVSTPCDRSEIGQMIKDGVLGTTSGPGLQQLLAEQGHRDDSQWFRAARMYNGGQIDPTQLLEEGCCTKSYASDIANRLKG</sequence>
<organism evidence="1 2">
    <name type="scientific">Zymoseptoria tritici (strain CBS 115943 / IPO323)</name>
    <name type="common">Speckled leaf blotch fungus</name>
    <name type="synonym">Septoria tritici</name>
    <dbReference type="NCBI Taxonomy" id="336722"/>
    <lineage>
        <taxon>Eukaryota</taxon>
        <taxon>Fungi</taxon>
        <taxon>Dikarya</taxon>
        <taxon>Ascomycota</taxon>
        <taxon>Pezizomycotina</taxon>
        <taxon>Dothideomycetes</taxon>
        <taxon>Dothideomycetidae</taxon>
        <taxon>Mycosphaerellales</taxon>
        <taxon>Mycosphaerellaceae</taxon>
        <taxon>Zymoseptoria</taxon>
    </lineage>
</organism>
<dbReference type="eggNOG" id="ENOG502QTS6">
    <property type="taxonomic scope" value="Eukaryota"/>
</dbReference>
<dbReference type="Proteomes" id="UP000008062">
    <property type="component" value="Chromosome 14"/>
</dbReference>
<reference evidence="1 2" key="1">
    <citation type="journal article" date="2011" name="PLoS Genet.">
        <title>Finished genome of the fungal wheat pathogen Mycosphaerella graminicola reveals dispensome structure, chromosome plasticity, and stealth pathogenesis.</title>
        <authorList>
            <person name="Goodwin S.B."/>
            <person name="Ben M'barek S."/>
            <person name="Dhillon B."/>
            <person name="Wittenberg A.H.J."/>
            <person name="Crane C.F."/>
            <person name="Hane J.K."/>
            <person name="Foster A.J."/>
            <person name="Van der Lee T.A.J."/>
            <person name="Grimwood J."/>
            <person name="Aerts A."/>
            <person name="Antoniw J."/>
            <person name="Bailey A."/>
            <person name="Bluhm B."/>
            <person name="Bowler J."/>
            <person name="Bristow J."/>
            <person name="van der Burgt A."/>
            <person name="Canto-Canche B."/>
            <person name="Churchill A.C.L."/>
            <person name="Conde-Ferraez L."/>
            <person name="Cools H.J."/>
            <person name="Coutinho P.M."/>
            <person name="Csukai M."/>
            <person name="Dehal P."/>
            <person name="De Wit P."/>
            <person name="Donzelli B."/>
            <person name="van de Geest H.C."/>
            <person name="van Ham R.C.H.J."/>
            <person name="Hammond-Kosack K.E."/>
            <person name="Henrissat B."/>
            <person name="Kilian A."/>
            <person name="Kobayashi A.K."/>
            <person name="Koopmann E."/>
            <person name="Kourmpetis Y."/>
            <person name="Kuzniar A."/>
            <person name="Lindquist E."/>
            <person name="Lombard V."/>
            <person name="Maliepaard C."/>
            <person name="Martins N."/>
            <person name="Mehrabi R."/>
            <person name="Nap J.P.H."/>
            <person name="Ponomarenko A."/>
            <person name="Rudd J.J."/>
            <person name="Salamov A."/>
            <person name="Schmutz J."/>
            <person name="Schouten H.J."/>
            <person name="Shapiro H."/>
            <person name="Stergiopoulos I."/>
            <person name="Torriani S.F.F."/>
            <person name="Tu H."/>
            <person name="de Vries R.P."/>
            <person name="Waalwijk C."/>
            <person name="Ware S.B."/>
            <person name="Wiebenga A."/>
            <person name="Zwiers L.-H."/>
            <person name="Oliver R.P."/>
            <person name="Grigoriev I.V."/>
            <person name="Kema G.H.J."/>
        </authorList>
    </citation>
    <scope>NUCLEOTIDE SEQUENCE [LARGE SCALE GENOMIC DNA]</scope>
    <source>
        <strain evidence="2">CBS 115943 / IPO323</strain>
    </source>
</reference>
<dbReference type="AlphaFoldDB" id="F9XQP7"/>